<sequence length="230" mass="25042">MNERYERQEMLPEIGKEGQQKLRNAHVAVVGAGGLGCPVLLYLTAAGVGHITIIDDDAVSLHNLQRQILYTEEDIYKPKAEVAAGRLSALNNEVEVHPVCERLCEANASRLIGRVDLIIDCTDNLPARKVIDACAARIGVPWLYGSIGGWQGQCSLMNCGAEPKRYADLLLDEEPLMPAPAVLGALSGMVGSVQAAEAVKYLAGLSEEQLLTGKLWWMDLKTLRSGIFRF</sequence>
<dbReference type="GO" id="GO:0004792">
    <property type="term" value="F:thiosulfate-cyanide sulfurtransferase activity"/>
    <property type="evidence" value="ECO:0007669"/>
    <property type="project" value="TreeGrafter"/>
</dbReference>
<evidence type="ECO:0000313" key="3">
    <source>
        <dbReference type="EMBL" id="KGN73321.1"/>
    </source>
</evidence>
<protein>
    <recommendedName>
        <fullName evidence="2">THIF-type NAD/FAD binding fold domain-containing protein</fullName>
    </recommendedName>
</protein>
<dbReference type="AlphaFoldDB" id="A0A0A2E387"/>
<dbReference type="EMBL" id="JRFA01000023">
    <property type="protein sequence ID" value="KGN73321.1"/>
    <property type="molecule type" value="Genomic_DNA"/>
</dbReference>
<dbReference type="CDD" id="cd00757">
    <property type="entry name" value="ThiF_MoeB_HesA_family"/>
    <property type="match status" value="1"/>
</dbReference>
<dbReference type="STRING" id="28115.HQ47_07550"/>
<dbReference type="SUPFAM" id="SSF69572">
    <property type="entry name" value="Activating enzymes of the ubiquitin-like proteins"/>
    <property type="match status" value="1"/>
</dbReference>
<evidence type="ECO:0000313" key="4">
    <source>
        <dbReference type="Proteomes" id="UP000030103"/>
    </source>
</evidence>
<organism evidence="3 4">
    <name type="scientific">Porphyromonas macacae</name>
    <dbReference type="NCBI Taxonomy" id="28115"/>
    <lineage>
        <taxon>Bacteria</taxon>
        <taxon>Pseudomonadati</taxon>
        <taxon>Bacteroidota</taxon>
        <taxon>Bacteroidia</taxon>
        <taxon>Bacteroidales</taxon>
        <taxon>Porphyromonadaceae</taxon>
        <taxon>Porphyromonas</taxon>
    </lineage>
</organism>
<dbReference type="GO" id="GO:0005737">
    <property type="term" value="C:cytoplasm"/>
    <property type="evidence" value="ECO:0007669"/>
    <property type="project" value="TreeGrafter"/>
</dbReference>
<gene>
    <name evidence="3" type="ORF">HQ47_07550</name>
</gene>
<dbReference type="InterPro" id="IPR035985">
    <property type="entry name" value="Ubiquitin-activating_enz"/>
</dbReference>
<dbReference type="InterPro" id="IPR000594">
    <property type="entry name" value="ThiF_NAD_FAD-bd"/>
</dbReference>
<dbReference type="PANTHER" id="PTHR10953:SF102">
    <property type="entry name" value="ADENYLYLTRANSFERASE AND SULFURTRANSFERASE MOCS3"/>
    <property type="match status" value="1"/>
</dbReference>
<dbReference type="Gene3D" id="3.40.50.720">
    <property type="entry name" value="NAD(P)-binding Rossmann-like Domain"/>
    <property type="match status" value="1"/>
</dbReference>
<dbReference type="InterPro" id="IPR045886">
    <property type="entry name" value="ThiF/MoeB/HesA"/>
</dbReference>
<dbReference type="RefSeq" id="WP_036874444.1">
    <property type="nucleotide sequence ID" value="NZ_JBGYTE010000050.1"/>
</dbReference>
<evidence type="ECO:0000256" key="1">
    <source>
        <dbReference type="ARBA" id="ARBA00009919"/>
    </source>
</evidence>
<dbReference type="Proteomes" id="UP000030103">
    <property type="component" value="Unassembled WGS sequence"/>
</dbReference>
<dbReference type="eggNOG" id="COG0476">
    <property type="taxonomic scope" value="Bacteria"/>
</dbReference>
<name>A0A0A2E387_9PORP</name>
<dbReference type="OrthoDB" id="9804286at2"/>
<accession>A0A0A2E387</accession>
<dbReference type="GO" id="GO:0016779">
    <property type="term" value="F:nucleotidyltransferase activity"/>
    <property type="evidence" value="ECO:0007669"/>
    <property type="project" value="TreeGrafter"/>
</dbReference>
<reference evidence="3 4" key="1">
    <citation type="submission" date="2014-09" db="EMBL/GenBank/DDBJ databases">
        <title>Draft Genome Sequence of Porphyromonas macacae COT-192_OH2859.</title>
        <authorList>
            <person name="Wallis C."/>
            <person name="Deusch O."/>
            <person name="O'Flynn C."/>
            <person name="Davis I."/>
            <person name="Horsfall A."/>
            <person name="Kirkwood N."/>
            <person name="Harris S."/>
            <person name="Eisen J.A."/>
            <person name="Coil D.A."/>
            <person name="Darling A.E."/>
            <person name="Jospin G."/>
            <person name="Alexiev A."/>
        </authorList>
    </citation>
    <scope>NUCLEOTIDE SEQUENCE [LARGE SCALE GENOMIC DNA]</scope>
    <source>
        <strain evidence="4">COT-192 OH2859</strain>
    </source>
</reference>
<feature type="domain" description="THIF-type NAD/FAD binding fold" evidence="2">
    <location>
        <begin position="5"/>
        <end position="224"/>
    </location>
</feature>
<dbReference type="GO" id="GO:0008641">
    <property type="term" value="F:ubiquitin-like modifier activating enzyme activity"/>
    <property type="evidence" value="ECO:0007669"/>
    <property type="project" value="InterPro"/>
</dbReference>
<dbReference type="Pfam" id="PF00899">
    <property type="entry name" value="ThiF"/>
    <property type="match status" value="1"/>
</dbReference>
<keyword evidence="4" id="KW-1185">Reference proteome</keyword>
<dbReference type="FunFam" id="3.40.50.720:FF:000080">
    <property type="entry name" value="Thiazole biosynthesis adenylyltransferase ThiF"/>
    <property type="match status" value="1"/>
</dbReference>
<comment type="caution">
    <text evidence="3">The sequence shown here is derived from an EMBL/GenBank/DDBJ whole genome shotgun (WGS) entry which is preliminary data.</text>
</comment>
<evidence type="ECO:0000259" key="2">
    <source>
        <dbReference type="Pfam" id="PF00899"/>
    </source>
</evidence>
<proteinExistence type="inferred from homology"/>
<comment type="similarity">
    <text evidence="1">Belongs to the HesA/MoeB/ThiF family.</text>
</comment>
<dbReference type="PANTHER" id="PTHR10953">
    <property type="entry name" value="UBIQUITIN-ACTIVATING ENZYME E1"/>
    <property type="match status" value="1"/>
</dbReference>